<keyword evidence="4" id="KW-1185">Reference proteome</keyword>
<sequence>MKEECKNQRFVCEECIYQDHQGHRQMISNFFDLAQFISNKFGDTNLDIKSVFDQSCQQEFKFLKQQIFDELQNLEDQFNQVQEQIKNLLDAHQIITKIKVGHILELSLEELNTLCEILQNPKIINQQTLNTNLSFLKNSSSFLTTKLKETQKLINSSYATIENIDFISFLYCNVKSEIRAQYYATNFLNYNLIPLEYQNIKGTGIREIQNRDEIYYGQVNEKQLKHGKGMQIIKNGEIIYEGIWNQDYLLWGQKTIFNDNQESYIHQGEQIYKKPNVQNLTKSSCEHQKANFTEIQGPGIQNQNVKDFYLGEFQDNKKHGKGVLKTSRGEEYKGQFQNDKKQGIGTYYFANGDIYKGNFKDDQLHGKGELIYQNNGESYTGFFQNNKKEGEFEIKFSNGQKEKIYFKNDQQVGNVKSMIKKAIKGSIFQDKKA</sequence>
<keyword evidence="1" id="KW-0677">Repeat</keyword>
<dbReference type="SMART" id="SM00698">
    <property type="entry name" value="MORN"/>
    <property type="match status" value="5"/>
</dbReference>
<organism evidence="3 4">
    <name type="scientific">Paramecium sonneborni</name>
    <dbReference type="NCBI Taxonomy" id="65129"/>
    <lineage>
        <taxon>Eukaryota</taxon>
        <taxon>Sar</taxon>
        <taxon>Alveolata</taxon>
        <taxon>Ciliophora</taxon>
        <taxon>Intramacronucleata</taxon>
        <taxon>Oligohymenophorea</taxon>
        <taxon>Peniculida</taxon>
        <taxon>Parameciidae</taxon>
        <taxon>Paramecium</taxon>
    </lineage>
</organism>
<gene>
    <name evidence="3" type="ORF">PSON_ATCC_30995.1.T0940092</name>
</gene>
<dbReference type="OrthoDB" id="309514at2759"/>
<evidence type="ECO:0000256" key="1">
    <source>
        <dbReference type="ARBA" id="ARBA00022737"/>
    </source>
</evidence>
<evidence type="ECO:0000256" key="2">
    <source>
        <dbReference type="SAM" id="Coils"/>
    </source>
</evidence>
<dbReference type="Pfam" id="PF02493">
    <property type="entry name" value="MORN"/>
    <property type="match status" value="3"/>
</dbReference>
<dbReference type="EMBL" id="CAJJDN010000094">
    <property type="protein sequence ID" value="CAD8109731.1"/>
    <property type="molecule type" value="Genomic_DNA"/>
</dbReference>
<evidence type="ECO:0000313" key="3">
    <source>
        <dbReference type="EMBL" id="CAD8109731.1"/>
    </source>
</evidence>
<reference evidence="3" key="1">
    <citation type="submission" date="2021-01" db="EMBL/GenBank/DDBJ databases">
        <authorList>
            <consortium name="Genoscope - CEA"/>
            <person name="William W."/>
        </authorList>
    </citation>
    <scope>NUCLEOTIDE SEQUENCE</scope>
</reference>
<comment type="caution">
    <text evidence="3">The sequence shown here is derived from an EMBL/GenBank/DDBJ whole genome shotgun (WGS) entry which is preliminary data.</text>
</comment>
<name>A0A8S1Q4K5_9CILI</name>
<evidence type="ECO:0000313" key="4">
    <source>
        <dbReference type="Proteomes" id="UP000692954"/>
    </source>
</evidence>
<proteinExistence type="predicted"/>
<evidence type="ECO:0008006" key="5">
    <source>
        <dbReference type="Google" id="ProtNLM"/>
    </source>
</evidence>
<dbReference type="InterPro" id="IPR003409">
    <property type="entry name" value="MORN"/>
</dbReference>
<protein>
    <recommendedName>
        <fullName evidence="5">MORN repeat protein</fullName>
    </recommendedName>
</protein>
<dbReference type="PANTHER" id="PTHR23084">
    <property type="entry name" value="PHOSPHATIDYLINOSITOL-4-PHOSPHATE 5-KINASE RELATED"/>
    <property type="match status" value="1"/>
</dbReference>
<dbReference type="Proteomes" id="UP000692954">
    <property type="component" value="Unassembled WGS sequence"/>
</dbReference>
<accession>A0A8S1Q4K5</accession>
<feature type="coiled-coil region" evidence="2">
    <location>
        <begin position="64"/>
        <end position="91"/>
    </location>
</feature>
<keyword evidence="2" id="KW-0175">Coiled coil</keyword>
<dbReference type="AlphaFoldDB" id="A0A8S1Q4K5"/>
<dbReference type="PANTHER" id="PTHR23084:SF263">
    <property type="entry name" value="MORN REPEAT-CONTAINING PROTEIN 1"/>
    <property type="match status" value="1"/>
</dbReference>